<reference evidence="3 4" key="1">
    <citation type="submission" date="2023-10" db="EMBL/GenBank/DDBJ databases">
        <title>Screening of Alkalihalobacillus lindianensis BZ-TG-R113 and Its Alleviation of Salt Stress on Rapeseed Growth.</title>
        <authorList>
            <person name="Zhao B."/>
            <person name="Guo T."/>
        </authorList>
    </citation>
    <scope>NUCLEOTIDE SEQUENCE [LARGE SCALE GENOMIC DNA]</scope>
    <source>
        <strain evidence="3 4">BZ-TG-R113</strain>
    </source>
</reference>
<dbReference type="Proteomes" id="UP001287282">
    <property type="component" value="Unassembled WGS sequence"/>
</dbReference>
<feature type="region of interest" description="Disordered" evidence="1">
    <location>
        <begin position="27"/>
        <end position="63"/>
    </location>
</feature>
<evidence type="ECO:0000256" key="1">
    <source>
        <dbReference type="SAM" id="MobiDB-lite"/>
    </source>
</evidence>
<organism evidence="3 4">
    <name type="scientific">Alkalihalophilus lindianensis</name>
    <dbReference type="NCBI Taxonomy" id="1630542"/>
    <lineage>
        <taxon>Bacteria</taxon>
        <taxon>Bacillati</taxon>
        <taxon>Bacillota</taxon>
        <taxon>Bacilli</taxon>
        <taxon>Bacillales</taxon>
        <taxon>Bacillaceae</taxon>
        <taxon>Alkalihalophilus</taxon>
    </lineage>
</organism>
<dbReference type="RefSeq" id="WP_317123393.1">
    <property type="nucleotide sequence ID" value="NZ_JAWJBA010000007.1"/>
</dbReference>
<evidence type="ECO:0000313" key="4">
    <source>
        <dbReference type="Proteomes" id="UP001287282"/>
    </source>
</evidence>
<dbReference type="InterPro" id="IPR025623">
    <property type="entry name" value="YusW"/>
</dbReference>
<name>A0ABU3XEB7_9BACI</name>
<evidence type="ECO:0000313" key="3">
    <source>
        <dbReference type="EMBL" id="MDV2686228.1"/>
    </source>
</evidence>
<keyword evidence="2" id="KW-0732">Signal</keyword>
<feature type="signal peptide" evidence="2">
    <location>
        <begin position="1"/>
        <end position="22"/>
    </location>
</feature>
<protein>
    <submittedName>
        <fullName evidence="3">YusW family protein</fullName>
    </submittedName>
</protein>
<keyword evidence="4" id="KW-1185">Reference proteome</keyword>
<evidence type="ECO:0000256" key="2">
    <source>
        <dbReference type="SAM" id="SignalP"/>
    </source>
</evidence>
<dbReference type="EMBL" id="JAWJBA010000007">
    <property type="protein sequence ID" value="MDV2686228.1"/>
    <property type="molecule type" value="Genomic_DNA"/>
</dbReference>
<comment type="caution">
    <text evidence="3">The sequence shown here is derived from an EMBL/GenBank/DDBJ whole genome shotgun (WGS) entry which is preliminary data.</text>
</comment>
<feature type="compositionally biased region" description="Acidic residues" evidence="1">
    <location>
        <begin position="35"/>
        <end position="58"/>
    </location>
</feature>
<dbReference type="Pfam" id="PF14039">
    <property type="entry name" value="YusW"/>
    <property type="match status" value="1"/>
</dbReference>
<accession>A0ABU3XEB7</accession>
<gene>
    <name evidence="3" type="ORF">RYX56_17815</name>
</gene>
<proteinExistence type="predicted"/>
<sequence length="170" mass="18968">MNDAIKLFLLSLGMVLFLAACGGNDEVSEPPADAPVEEDDSMFDDNEEAEAPADESDEMAGGGAYSFTHFELDVEYPDNQEIDVDYENEQDGVEAKYRNDLEGIDLEGDEAMQELEAYFSQLDFDQSTGDDEVIEQVISAFNLDPSYTELELDIDFTDGTEKEYKHQGDQ</sequence>
<dbReference type="PROSITE" id="PS51257">
    <property type="entry name" value="PROKAR_LIPOPROTEIN"/>
    <property type="match status" value="1"/>
</dbReference>
<feature type="chain" id="PRO_5047494731" evidence="2">
    <location>
        <begin position="23"/>
        <end position="170"/>
    </location>
</feature>